<dbReference type="GO" id="GO:0016020">
    <property type="term" value="C:membrane"/>
    <property type="evidence" value="ECO:0007669"/>
    <property type="project" value="UniProtKB-SubCell"/>
</dbReference>
<sequence>MPGIQVTDRKKLNGLLWVFVACALLLGLQAYDLPKRAYVSGRLEGIGGSDFAEANFFAAYMAAMLPLISIQLMRSKTWPQRFLCLAAAAFTANTVVLCRSRGALVGIVMGCMAAVFMAPRKFRKKIAIGLVLGAIGGLYVTDQQFLNRMTTIIVSDEEQRDESAGSRFRLWVAGMQMVSDHPLGIGIGNWYQTIGSYIPEYAGKDSHNTFVKCIAEMGIQGFSLFILAILFALNETRKIKSLSRQFPPDVQNDFSILSFGLFLSIVIILTCGLTITMIYTETVWILLMLPVCLRRAFENQVIDYQILEKKNNGVGSLS</sequence>
<gene>
    <name evidence="8" type="ORF">DO021_11600</name>
    <name evidence="7" type="ORF">EYB58_12775</name>
</gene>
<feature type="transmembrane region" description="Helical" evidence="5">
    <location>
        <begin position="126"/>
        <end position="141"/>
    </location>
</feature>
<feature type="transmembrane region" description="Helical" evidence="5">
    <location>
        <begin position="214"/>
        <end position="233"/>
    </location>
</feature>
<evidence type="ECO:0000313" key="7">
    <source>
        <dbReference type="EMBL" id="QBH13717.1"/>
    </source>
</evidence>
<dbReference type="AlphaFoldDB" id="A0A328FFT2"/>
<feature type="domain" description="O-antigen ligase-related" evidence="6">
    <location>
        <begin position="87"/>
        <end position="226"/>
    </location>
</feature>
<dbReference type="PANTHER" id="PTHR37422:SF13">
    <property type="entry name" value="LIPOPOLYSACCHARIDE BIOSYNTHESIS PROTEIN PA4999-RELATED"/>
    <property type="match status" value="1"/>
</dbReference>
<dbReference type="OrthoDB" id="5469233at2"/>
<organism evidence="8 9">
    <name type="scientific">Desulfobacter hydrogenophilus</name>
    <dbReference type="NCBI Taxonomy" id="2291"/>
    <lineage>
        <taxon>Bacteria</taxon>
        <taxon>Pseudomonadati</taxon>
        <taxon>Thermodesulfobacteriota</taxon>
        <taxon>Desulfobacteria</taxon>
        <taxon>Desulfobacterales</taxon>
        <taxon>Desulfobacteraceae</taxon>
        <taxon>Desulfobacter</taxon>
    </lineage>
</organism>
<evidence type="ECO:0000256" key="3">
    <source>
        <dbReference type="ARBA" id="ARBA00022989"/>
    </source>
</evidence>
<keyword evidence="4 5" id="KW-0472">Membrane</keyword>
<evidence type="ECO:0000256" key="1">
    <source>
        <dbReference type="ARBA" id="ARBA00004141"/>
    </source>
</evidence>
<accession>A0A328FFT2</accession>
<keyword evidence="3 5" id="KW-1133">Transmembrane helix</keyword>
<comment type="subcellular location">
    <subcellularLocation>
        <location evidence="1">Membrane</location>
        <topology evidence="1">Multi-pass membrane protein</topology>
    </subcellularLocation>
</comment>
<keyword evidence="10" id="KW-1185">Reference proteome</keyword>
<reference evidence="7 10" key="2">
    <citation type="submission" date="2019-02" db="EMBL/GenBank/DDBJ databases">
        <title>Complete genome sequence of Desulfobacter hydrogenophilus AcRS1.</title>
        <authorList>
            <person name="Marietou A."/>
            <person name="Lund M.B."/>
            <person name="Marshall I.P.G."/>
            <person name="Schreiber L."/>
            <person name="Jorgensen B."/>
        </authorList>
    </citation>
    <scope>NUCLEOTIDE SEQUENCE [LARGE SCALE GENOMIC DNA]</scope>
    <source>
        <strain evidence="7 10">AcRS1</strain>
    </source>
</reference>
<dbReference type="EMBL" id="QLNI01000021">
    <property type="protein sequence ID" value="RAM01905.1"/>
    <property type="molecule type" value="Genomic_DNA"/>
</dbReference>
<dbReference type="PANTHER" id="PTHR37422">
    <property type="entry name" value="TEICHURONIC ACID BIOSYNTHESIS PROTEIN TUAE"/>
    <property type="match status" value="1"/>
</dbReference>
<proteinExistence type="predicted"/>
<dbReference type="InterPro" id="IPR007016">
    <property type="entry name" value="O-antigen_ligase-rel_domated"/>
</dbReference>
<dbReference type="InterPro" id="IPR051533">
    <property type="entry name" value="WaaL-like"/>
</dbReference>
<name>A0A328FFT2_9BACT</name>
<evidence type="ECO:0000256" key="4">
    <source>
        <dbReference type="ARBA" id="ARBA00023136"/>
    </source>
</evidence>
<evidence type="ECO:0000313" key="9">
    <source>
        <dbReference type="Proteomes" id="UP000248798"/>
    </source>
</evidence>
<evidence type="ECO:0000256" key="2">
    <source>
        <dbReference type="ARBA" id="ARBA00022692"/>
    </source>
</evidence>
<evidence type="ECO:0000313" key="10">
    <source>
        <dbReference type="Proteomes" id="UP000293902"/>
    </source>
</evidence>
<dbReference type="RefSeq" id="WP_111956818.1">
    <property type="nucleotide sequence ID" value="NZ_CP036313.1"/>
</dbReference>
<dbReference type="EMBL" id="CP036313">
    <property type="protein sequence ID" value="QBH13717.1"/>
    <property type="molecule type" value="Genomic_DNA"/>
</dbReference>
<dbReference type="Proteomes" id="UP000248798">
    <property type="component" value="Unassembled WGS sequence"/>
</dbReference>
<reference evidence="8 9" key="1">
    <citation type="submission" date="2018-06" db="EMBL/GenBank/DDBJ databases">
        <title>Complete Genome Sequence of Desulfobacter hydrogenophilus (DSM3380).</title>
        <authorList>
            <person name="Marietou A."/>
            <person name="Schreiber L."/>
            <person name="Marshall I."/>
            <person name="Jorgensen B."/>
        </authorList>
    </citation>
    <scope>NUCLEOTIDE SEQUENCE [LARGE SCALE GENOMIC DNA]</scope>
    <source>
        <strain evidence="8 9">DSM 3380</strain>
    </source>
</reference>
<evidence type="ECO:0000313" key="8">
    <source>
        <dbReference type="EMBL" id="RAM01905.1"/>
    </source>
</evidence>
<dbReference type="Proteomes" id="UP000293902">
    <property type="component" value="Chromosome"/>
</dbReference>
<feature type="transmembrane region" description="Helical" evidence="5">
    <location>
        <begin position="254"/>
        <end position="279"/>
    </location>
</feature>
<evidence type="ECO:0000259" key="6">
    <source>
        <dbReference type="Pfam" id="PF04932"/>
    </source>
</evidence>
<keyword evidence="2 5" id="KW-0812">Transmembrane</keyword>
<protein>
    <recommendedName>
        <fullName evidence="6">O-antigen ligase-related domain-containing protein</fullName>
    </recommendedName>
</protein>
<evidence type="ECO:0000256" key="5">
    <source>
        <dbReference type="SAM" id="Phobius"/>
    </source>
</evidence>
<dbReference type="Pfam" id="PF04932">
    <property type="entry name" value="Wzy_C"/>
    <property type="match status" value="1"/>
</dbReference>
<feature type="transmembrane region" description="Helical" evidence="5">
    <location>
        <begin position="54"/>
        <end position="73"/>
    </location>
</feature>